<protein>
    <submittedName>
        <fullName evidence="1">Uncharacterized protein</fullName>
    </submittedName>
</protein>
<proteinExistence type="predicted"/>
<dbReference type="AlphaFoldDB" id="A0A645EMA7"/>
<evidence type="ECO:0000313" key="1">
    <source>
        <dbReference type="EMBL" id="MPN02259.1"/>
    </source>
</evidence>
<accession>A0A645EMA7</accession>
<reference evidence="1" key="1">
    <citation type="submission" date="2019-08" db="EMBL/GenBank/DDBJ databases">
        <authorList>
            <person name="Kucharzyk K."/>
            <person name="Murdoch R.W."/>
            <person name="Higgins S."/>
            <person name="Loffler F."/>
        </authorList>
    </citation>
    <scope>NUCLEOTIDE SEQUENCE</scope>
</reference>
<gene>
    <name evidence="1" type="ORF">SDC9_149473</name>
</gene>
<sequence length="83" mass="9141">MKSQQSDAGCTDPERFLCANLGRLPDRLAAFHLGITGAMYAVSDKNVNGLVSFFSQVIKDWCRYFIEIGVTLRNSAQIIDNAA</sequence>
<organism evidence="1">
    <name type="scientific">bioreactor metagenome</name>
    <dbReference type="NCBI Taxonomy" id="1076179"/>
    <lineage>
        <taxon>unclassified sequences</taxon>
        <taxon>metagenomes</taxon>
        <taxon>ecological metagenomes</taxon>
    </lineage>
</organism>
<dbReference type="EMBL" id="VSSQ01048211">
    <property type="protein sequence ID" value="MPN02259.1"/>
    <property type="molecule type" value="Genomic_DNA"/>
</dbReference>
<comment type="caution">
    <text evidence="1">The sequence shown here is derived from an EMBL/GenBank/DDBJ whole genome shotgun (WGS) entry which is preliminary data.</text>
</comment>
<name>A0A645EMA7_9ZZZZ</name>